<name>A0A4D6L369_VIGUN</name>
<gene>
    <name evidence="1" type="ORF">DEO72_LG2g3247</name>
</gene>
<protein>
    <submittedName>
        <fullName evidence="1">Uncharacterized protein</fullName>
    </submittedName>
</protein>
<dbReference type="Proteomes" id="UP000501690">
    <property type="component" value="Linkage Group LG2"/>
</dbReference>
<dbReference type="EMBL" id="CP039346">
    <property type="protein sequence ID" value="QCD82905.1"/>
    <property type="molecule type" value="Genomic_DNA"/>
</dbReference>
<organism evidence="1 2">
    <name type="scientific">Vigna unguiculata</name>
    <name type="common">Cowpea</name>
    <dbReference type="NCBI Taxonomy" id="3917"/>
    <lineage>
        <taxon>Eukaryota</taxon>
        <taxon>Viridiplantae</taxon>
        <taxon>Streptophyta</taxon>
        <taxon>Embryophyta</taxon>
        <taxon>Tracheophyta</taxon>
        <taxon>Spermatophyta</taxon>
        <taxon>Magnoliopsida</taxon>
        <taxon>eudicotyledons</taxon>
        <taxon>Gunneridae</taxon>
        <taxon>Pentapetalae</taxon>
        <taxon>rosids</taxon>
        <taxon>fabids</taxon>
        <taxon>Fabales</taxon>
        <taxon>Fabaceae</taxon>
        <taxon>Papilionoideae</taxon>
        <taxon>50 kb inversion clade</taxon>
        <taxon>NPAAA clade</taxon>
        <taxon>indigoferoid/millettioid clade</taxon>
        <taxon>Phaseoleae</taxon>
        <taxon>Vigna</taxon>
    </lineage>
</organism>
<evidence type="ECO:0000313" key="2">
    <source>
        <dbReference type="Proteomes" id="UP000501690"/>
    </source>
</evidence>
<reference evidence="1 2" key="1">
    <citation type="submission" date="2019-04" db="EMBL/GenBank/DDBJ databases">
        <title>An improved genome assembly and genetic linkage map for asparagus bean, Vigna unguiculata ssp. sesquipedialis.</title>
        <authorList>
            <person name="Xia Q."/>
            <person name="Zhang R."/>
            <person name="Dong Y."/>
        </authorList>
    </citation>
    <scope>NUCLEOTIDE SEQUENCE [LARGE SCALE GENOMIC DNA]</scope>
    <source>
        <tissue evidence="1">Leaf</tissue>
    </source>
</reference>
<dbReference type="AlphaFoldDB" id="A0A4D6L369"/>
<evidence type="ECO:0000313" key="1">
    <source>
        <dbReference type="EMBL" id="QCD82905.1"/>
    </source>
</evidence>
<sequence length="118" mass="13778">MTRWITGVGLRIRRSVELDYERRGWKLAKTFLELWLRMTSLELWLGIEGKHMAFLELWLIMTSLELWLGMKGKLTTFLNLWLRMVSGTDVSVRVVARTDGLHLIMQSQVVVSDVLILC</sequence>
<keyword evidence="2" id="KW-1185">Reference proteome</keyword>
<accession>A0A4D6L369</accession>
<proteinExistence type="predicted"/>